<gene>
    <name evidence="1" type="ORF">C2E16_11770</name>
</gene>
<dbReference type="EMBL" id="CP026378">
    <property type="protein sequence ID" value="AUY25518.1"/>
    <property type="molecule type" value="Genomic_DNA"/>
</dbReference>
<sequence>MTLFTNINAAIEEAVWLAHVYESSFSVYQRFGGVMEVMNTDPDRNAMFTTENLGTVKTEYRSAA</sequence>
<accession>A0ABN5HAW4</accession>
<name>A0ABN5HAW4_9GAMM</name>
<dbReference type="Proteomes" id="UP000237673">
    <property type="component" value="Chromosome"/>
</dbReference>
<keyword evidence="2" id="KW-1185">Reference proteome</keyword>
<protein>
    <submittedName>
        <fullName evidence="1">Uncharacterized protein</fullName>
    </submittedName>
</protein>
<evidence type="ECO:0000313" key="2">
    <source>
        <dbReference type="Proteomes" id="UP000237673"/>
    </source>
</evidence>
<evidence type="ECO:0000313" key="1">
    <source>
        <dbReference type="EMBL" id="AUY25518.1"/>
    </source>
</evidence>
<dbReference type="RefSeq" id="WP_084970699.1">
    <property type="nucleotide sequence ID" value="NZ_CP026378.1"/>
</dbReference>
<proteinExistence type="predicted"/>
<organism evidence="1 2">
    <name type="scientific">Mixta calida</name>
    <dbReference type="NCBI Taxonomy" id="665913"/>
    <lineage>
        <taxon>Bacteria</taxon>
        <taxon>Pseudomonadati</taxon>
        <taxon>Pseudomonadota</taxon>
        <taxon>Gammaproteobacteria</taxon>
        <taxon>Enterobacterales</taxon>
        <taxon>Erwiniaceae</taxon>
        <taxon>Mixta</taxon>
    </lineage>
</organism>
<reference evidence="1 2" key="1">
    <citation type="submission" date="2018-01" db="EMBL/GenBank/DDBJ databases">
        <title>Complete and assembled Genome of Pantoea calida DSM22759T.</title>
        <authorList>
            <person name="Stevens M.J.A."/>
            <person name="Zurfluh K."/>
            <person name="Stephan R."/>
        </authorList>
    </citation>
    <scope>NUCLEOTIDE SEQUENCE [LARGE SCALE GENOMIC DNA]</scope>
    <source>
        <strain evidence="1 2">DSM 22759</strain>
    </source>
</reference>